<dbReference type="SUPFAM" id="SSF56235">
    <property type="entry name" value="N-terminal nucleophile aminohydrolases (Ntn hydrolases)"/>
    <property type="match status" value="1"/>
</dbReference>
<dbReference type="InterPro" id="IPR029055">
    <property type="entry name" value="Ntn_hydrolases_N"/>
</dbReference>
<dbReference type="AlphaFoldDB" id="A0A815PPG2"/>
<evidence type="ECO:0000256" key="4">
    <source>
        <dbReference type="SAM" id="Phobius"/>
    </source>
</evidence>
<dbReference type="NCBIfam" id="TIGR00066">
    <property type="entry name" value="g_glut_trans"/>
    <property type="match status" value="1"/>
</dbReference>
<dbReference type="FunFam" id="3.60.20.40:FF:000001">
    <property type="entry name" value="Gamma-glutamyltranspeptidase 1"/>
    <property type="match status" value="1"/>
</dbReference>
<dbReference type="InterPro" id="IPR043137">
    <property type="entry name" value="GGT_ssub_C"/>
</dbReference>
<keyword evidence="1" id="KW-0800">Toxin</keyword>
<evidence type="ECO:0000313" key="6">
    <source>
        <dbReference type="EMBL" id="CAF4073493.1"/>
    </source>
</evidence>
<dbReference type="Gene3D" id="1.10.246.130">
    <property type="match status" value="1"/>
</dbReference>
<evidence type="ECO:0000313" key="7">
    <source>
        <dbReference type="Proteomes" id="UP000663864"/>
    </source>
</evidence>
<dbReference type="InterPro" id="IPR000101">
    <property type="entry name" value="GGT_peptidase"/>
</dbReference>
<evidence type="ECO:0000313" key="5">
    <source>
        <dbReference type="EMBL" id="CAF1451639.1"/>
    </source>
</evidence>
<gene>
    <name evidence="6" type="ORF">JBS370_LOCUS30291</name>
    <name evidence="5" type="ORF">ZHD862_LOCUS35292</name>
</gene>
<keyword evidence="4" id="KW-0472">Membrane</keyword>
<organism evidence="5 7">
    <name type="scientific">Rotaria sordida</name>
    <dbReference type="NCBI Taxonomy" id="392033"/>
    <lineage>
        <taxon>Eukaryota</taxon>
        <taxon>Metazoa</taxon>
        <taxon>Spiralia</taxon>
        <taxon>Gnathifera</taxon>
        <taxon>Rotifera</taxon>
        <taxon>Eurotatoria</taxon>
        <taxon>Bdelloidea</taxon>
        <taxon>Philodinida</taxon>
        <taxon>Philodinidae</taxon>
        <taxon>Rotaria</taxon>
    </lineage>
</organism>
<feature type="binding site" evidence="3">
    <location>
        <begin position="452"/>
        <end position="454"/>
    </location>
    <ligand>
        <name>L-glutamate</name>
        <dbReference type="ChEBI" id="CHEBI:29985"/>
    </ligand>
</feature>
<dbReference type="Pfam" id="PF01019">
    <property type="entry name" value="G_glu_transpept"/>
    <property type="match status" value="1"/>
</dbReference>
<dbReference type="Gene3D" id="3.60.20.40">
    <property type="match status" value="1"/>
</dbReference>
<keyword evidence="4" id="KW-1133">Transmembrane helix</keyword>
<dbReference type="Proteomes" id="UP000663836">
    <property type="component" value="Unassembled WGS sequence"/>
</dbReference>
<keyword evidence="4" id="KW-0812">Transmembrane</keyword>
<evidence type="ECO:0000256" key="2">
    <source>
        <dbReference type="PIRSR" id="PIRSR600101-1"/>
    </source>
</evidence>
<dbReference type="InterPro" id="IPR043138">
    <property type="entry name" value="GGT_lsub"/>
</dbReference>
<dbReference type="PANTHER" id="PTHR11686:SF9">
    <property type="entry name" value="RE13973P"/>
    <property type="match status" value="1"/>
</dbReference>
<dbReference type="PRINTS" id="PR01210">
    <property type="entry name" value="GGTRANSPTASE"/>
</dbReference>
<accession>A0A815PPG2</accession>
<name>A0A815PPG2_9BILA</name>
<comment type="caution">
    <text evidence="5">The sequence shown here is derived from an EMBL/GenBank/DDBJ whole genome shotgun (WGS) entry which is preliminary data.</text>
</comment>
<keyword evidence="1" id="KW-1202">Platelet aggregation activating toxin</keyword>
<dbReference type="GO" id="GO:0006751">
    <property type="term" value="P:glutathione catabolic process"/>
    <property type="evidence" value="ECO:0007669"/>
    <property type="project" value="InterPro"/>
</dbReference>
<feature type="active site" description="Nucleophile" evidence="2">
    <location>
        <position position="434"/>
    </location>
</feature>
<dbReference type="EMBL" id="CAJNOT010004977">
    <property type="protein sequence ID" value="CAF1451639.1"/>
    <property type="molecule type" value="Genomic_DNA"/>
</dbReference>
<dbReference type="PANTHER" id="PTHR11686">
    <property type="entry name" value="GAMMA GLUTAMYL TRANSPEPTIDASE"/>
    <property type="match status" value="1"/>
</dbReference>
<feature type="transmembrane region" description="Helical" evidence="4">
    <location>
        <begin position="12"/>
        <end position="34"/>
    </location>
</feature>
<dbReference type="EMBL" id="CAJOBD010006900">
    <property type="protein sequence ID" value="CAF4073493.1"/>
    <property type="molecule type" value="Genomic_DNA"/>
</dbReference>
<feature type="binding site" evidence="3">
    <location>
        <position position="136"/>
    </location>
    <ligand>
        <name>L-glutamate</name>
        <dbReference type="ChEBI" id="CHEBI:29985"/>
    </ligand>
</feature>
<dbReference type="GO" id="GO:0005886">
    <property type="term" value="C:plasma membrane"/>
    <property type="evidence" value="ECO:0007669"/>
    <property type="project" value="TreeGrafter"/>
</dbReference>
<dbReference type="Proteomes" id="UP000663864">
    <property type="component" value="Unassembled WGS sequence"/>
</dbReference>
<protein>
    <submittedName>
        <fullName evidence="5">Uncharacterized protein</fullName>
    </submittedName>
</protein>
<dbReference type="FunFam" id="1.10.246.130:FF:000001">
    <property type="entry name" value="Gamma-glutamyltransferase 5 isoform 1"/>
    <property type="match status" value="1"/>
</dbReference>
<keyword evidence="1" id="KW-1199">Hemostasis impairing toxin</keyword>
<feature type="binding site" evidence="3">
    <location>
        <begin position="504"/>
        <end position="505"/>
    </location>
    <ligand>
        <name>L-glutamate</name>
        <dbReference type="ChEBI" id="CHEBI:29985"/>
    </ligand>
</feature>
<proteinExistence type="predicted"/>
<dbReference type="GO" id="GO:0036374">
    <property type="term" value="F:glutathione hydrolase activity"/>
    <property type="evidence" value="ECO:0007669"/>
    <property type="project" value="InterPro"/>
</dbReference>
<evidence type="ECO:0000256" key="3">
    <source>
        <dbReference type="PIRSR" id="PIRSR600101-2"/>
    </source>
</evidence>
<reference evidence="5" key="1">
    <citation type="submission" date="2021-02" db="EMBL/GenBank/DDBJ databases">
        <authorList>
            <person name="Nowell W R."/>
        </authorList>
    </citation>
    <scope>NUCLEOTIDE SEQUENCE</scope>
</reference>
<feature type="binding site" evidence="3">
    <location>
        <position position="476"/>
    </location>
    <ligand>
        <name>L-glutamate</name>
        <dbReference type="ChEBI" id="CHEBI:29985"/>
    </ligand>
</feature>
<evidence type="ECO:0000256" key="1">
    <source>
        <dbReference type="ARBA" id="ARBA00084097"/>
    </source>
</evidence>
<feature type="binding site" evidence="3">
    <location>
        <position position="527"/>
    </location>
    <ligand>
        <name>L-glutamate</name>
        <dbReference type="ChEBI" id="CHEBI:29985"/>
    </ligand>
</feature>
<sequence length="624" mass="69721">MKNIFYSQKLLILLLIIAVAVILTGVIIGLGFFLKRQQDIVKSSINDECESKHESYKIVGSSKLGKYNRAAVAVDNEECSRIGKTILLQGGKAADAGIAASLCNGVLNAHSMGIGGGCVFIIYSRKHRKAFSIVERESAPLSSNKSMFIGKENMSLIGPLSIATPGELLAYHKAYKEFGGGVPWSTLFTPTIRLCEKGFQVSRALAHAIQINKERIINDSQLREMFVKNNLTNEVYREGDIMKRIKLAKTLRRISEEGVDIFYNGDLGDQIINEIQNKGGILTQDDLRQYKLDFSESISVNLTDKLIGYTSSAPSSGPILIFILNILLGLFDFNFDLKLYLFEKKDYNFSRNSLNSSESATLFYHRLIEAFKFAFAKRTELGDPSKINLKQFISNLTSKEYAKSIRQKIHDKKTFEEEYYGYNRSKRQSLSGGTAHISIVDEYGDAVAITSTINTYFGSMIVGAQTGIIYNNEMDDFSIANKINYHGLSTSPNNYIGPGKRPVSSQSPLIIVDNQGNIRQVLGASGGTKIPTSVAQVALLNLLFDKNIKESIDHPRIHHHLSPNEIIFEETFDQNILHELRRRGHRTTCTSYGGSVVQGIEWRLQEKQYWANCDIRKGGNPHGY</sequence>